<gene>
    <name evidence="1" type="ORF">TEA_023919</name>
</gene>
<protein>
    <submittedName>
        <fullName evidence="1">Uncharacterized protein</fullName>
    </submittedName>
</protein>
<dbReference type="STRING" id="542762.A0A4S4D0P8"/>
<proteinExistence type="predicted"/>
<keyword evidence="2" id="KW-1185">Reference proteome</keyword>
<evidence type="ECO:0000313" key="1">
    <source>
        <dbReference type="EMBL" id="THF95769.1"/>
    </source>
</evidence>
<accession>A0A4S4D0P8</accession>
<name>A0A4S4D0P8_CAMSN</name>
<dbReference type="Proteomes" id="UP000306102">
    <property type="component" value="Unassembled WGS sequence"/>
</dbReference>
<dbReference type="EMBL" id="SDRB02013167">
    <property type="protein sequence ID" value="THF95769.1"/>
    <property type="molecule type" value="Genomic_DNA"/>
</dbReference>
<reference evidence="1 2" key="1">
    <citation type="journal article" date="2018" name="Proc. Natl. Acad. Sci. U.S.A.">
        <title>Draft genome sequence of Camellia sinensis var. sinensis provides insights into the evolution of the tea genome and tea quality.</title>
        <authorList>
            <person name="Wei C."/>
            <person name="Yang H."/>
            <person name="Wang S."/>
            <person name="Zhao J."/>
            <person name="Liu C."/>
            <person name="Gao L."/>
            <person name="Xia E."/>
            <person name="Lu Y."/>
            <person name="Tai Y."/>
            <person name="She G."/>
            <person name="Sun J."/>
            <person name="Cao H."/>
            <person name="Tong W."/>
            <person name="Gao Q."/>
            <person name="Li Y."/>
            <person name="Deng W."/>
            <person name="Jiang X."/>
            <person name="Wang W."/>
            <person name="Chen Q."/>
            <person name="Zhang S."/>
            <person name="Li H."/>
            <person name="Wu J."/>
            <person name="Wang P."/>
            <person name="Li P."/>
            <person name="Shi C."/>
            <person name="Zheng F."/>
            <person name="Jian J."/>
            <person name="Huang B."/>
            <person name="Shan D."/>
            <person name="Shi M."/>
            <person name="Fang C."/>
            <person name="Yue Y."/>
            <person name="Li F."/>
            <person name="Li D."/>
            <person name="Wei S."/>
            <person name="Han B."/>
            <person name="Jiang C."/>
            <person name="Yin Y."/>
            <person name="Xia T."/>
            <person name="Zhang Z."/>
            <person name="Bennetzen J.L."/>
            <person name="Zhao S."/>
            <person name="Wan X."/>
        </authorList>
    </citation>
    <scope>NUCLEOTIDE SEQUENCE [LARGE SCALE GENOMIC DNA]</scope>
    <source>
        <strain evidence="2">cv. Shuchazao</strain>
        <tissue evidence="1">Leaf</tissue>
    </source>
</reference>
<comment type="caution">
    <text evidence="1">The sequence shown here is derived from an EMBL/GenBank/DDBJ whole genome shotgun (WGS) entry which is preliminary data.</text>
</comment>
<sequence length="147" mass="15964">MVSMRSIPLGPIMEKLSLSPENYGTGRRFFIQTLDDHALSPDVQEKLGLLPLAEILPSPIGLLPTVGLLPTLGLLLSSREMQLSIGDLKAELGENDVSGGGYRYVAAAIFTDYEIDAVEDERRRQWGGEEACEAIGVGFATRYGHSD</sequence>
<organism evidence="1 2">
    <name type="scientific">Camellia sinensis var. sinensis</name>
    <name type="common">China tea</name>
    <dbReference type="NCBI Taxonomy" id="542762"/>
    <lineage>
        <taxon>Eukaryota</taxon>
        <taxon>Viridiplantae</taxon>
        <taxon>Streptophyta</taxon>
        <taxon>Embryophyta</taxon>
        <taxon>Tracheophyta</taxon>
        <taxon>Spermatophyta</taxon>
        <taxon>Magnoliopsida</taxon>
        <taxon>eudicotyledons</taxon>
        <taxon>Gunneridae</taxon>
        <taxon>Pentapetalae</taxon>
        <taxon>asterids</taxon>
        <taxon>Ericales</taxon>
        <taxon>Theaceae</taxon>
        <taxon>Camellia</taxon>
    </lineage>
</organism>
<evidence type="ECO:0000313" key="2">
    <source>
        <dbReference type="Proteomes" id="UP000306102"/>
    </source>
</evidence>
<dbReference type="AlphaFoldDB" id="A0A4S4D0P8"/>